<sequence>MGDSKLYSAEDIEKLKQKIATYKDTLTTLKIGNSVDDYLALKIEANGFKTKVSKLEGVMELMNEKQSLQLEEYEQQIKSFSVQMDSLNQTIEELNQDFSLVKNKLIKDGSKDLIEKVISPVDVPRSISIANNIEEKEEVHIEETTSNTSMRKSNRPPSYRQLQNLVGNANNIQEVSSDTTPIVSMDIQKEYPAEQQFGKQSFPYTGIHTGQIHNRLYKNVNRPLTIHLTNVVKQQAIPMNVNENSDPALLVTTSEPEINESVTPNPASILTTSELEINETVMPDPDMLLTASEPKIIETVTPEPEEVHNATTIEEDKAPIEISNEMKRQQHKNKETLSLFNIFRKKQ</sequence>
<gene>
    <name evidence="2" type="ORF">ABIC55_004639</name>
</gene>
<evidence type="ECO:0000256" key="1">
    <source>
        <dbReference type="SAM" id="Coils"/>
    </source>
</evidence>
<comment type="caution">
    <text evidence="2">The sequence shown here is derived from an EMBL/GenBank/DDBJ whole genome shotgun (WGS) entry which is preliminary data.</text>
</comment>
<accession>A0ABV2KEM3</accession>
<keyword evidence="1" id="KW-0175">Coiled coil</keyword>
<dbReference type="EMBL" id="JBEPME010000011">
    <property type="protein sequence ID" value="MET3659499.1"/>
    <property type="molecule type" value="Genomic_DNA"/>
</dbReference>
<keyword evidence="3" id="KW-1185">Reference proteome</keyword>
<feature type="coiled-coil region" evidence="1">
    <location>
        <begin position="63"/>
        <end position="104"/>
    </location>
</feature>
<dbReference type="Proteomes" id="UP001549104">
    <property type="component" value="Unassembled WGS sequence"/>
</dbReference>
<reference evidence="2 3" key="1">
    <citation type="submission" date="2024-06" db="EMBL/GenBank/DDBJ databases">
        <title>Sorghum-associated microbial communities from plants grown in Nebraska, USA.</title>
        <authorList>
            <person name="Schachtman D."/>
        </authorList>
    </citation>
    <scope>NUCLEOTIDE SEQUENCE [LARGE SCALE GENOMIC DNA]</scope>
    <source>
        <strain evidence="2 3">1288</strain>
    </source>
</reference>
<organism evidence="2 3">
    <name type="scientific">Sporosarcina psychrophila</name>
    <name type="common">Bacillus psychrophilus</name>
    <dbReference type="NCBI Taxonomy" id="1476"/>
    <lineage>
        <taxon>Bacteria</taxon>
        <taxon>Bacillati</taxon>
        <taxon>Bacillota</taxon>
        <taxon>Bacilli</taxon>
        <taxon>Bacillales</taxon>
        <taxon>Caryophanaceae</taxon>
        <taxon>Sporosarcina</taxon>
    </lineage>
</organism>
<evidence type="ECO:0000313" key="2">
    <source>
        <dbReference type="EMBL" id="MET3659499.1"/>
    </source>
</evidence>
<dbReference type="RefSeq" id="WP_354314916.1">
    <property type="nucleotide sequence ID" value="NZ_JBEPME010000011.1"/>
</dbReference>
<proteinExistence type="predicted"/>
<protein>
    <submittedName>
        <fullName evidence="2">Uncharacterized protein</fullName>
    </submittedName>
</protein>
<evidence type="ECO:0000313" key="3">
    <source>
        <dbReference type="Proteomes" id="UP001549104"/>
    </source>
</evidence>
<name>A0ABV2KEM3_SPOPS</name>